<evidence type="ECO:0000313" key="3">
    <source>
        <dbReference type="EMBL" id="RCA09401.1"/>
    </source>
</evidence>
<dbReference type="OrthoDB" id="3183957at2"/>
<accession>A0A367C9Q9</accession>
<keyword evidence="1" id="KW-0812">Transmembrane</keyword>
<dbReference type="EMBL" id="PDEB01000004">
    <property type="protein sequence ID" value="PEH45892.1"/>
    <property type="molecule type" value="Genomic_DNA"/>
</dbReference>
<keyword evidence="1" id="KW-0472">Membrane</keyword>
<reference evidence="3 5" key="1">
    <citation type="submission" date="2015-06" db="EMBL/GenBank/DDBJ databases">
        <title>The Genome Sequence of Enterococcus durans 4EA1.</title>
        <authorList>
            <consortium name="The Broad Institute Genomics Platform"/>
            <consortium name="The Broad Institute Genome Sequencing Center for Infectious Disease"/>
            <person name="Earl A.M."/>
            <person name="Van Tyne D."/>
            <person name="Lebreton F."/>
            <person name="Saavedra J.T."/>
            <person name="Gilmore M.S."/>
            <person name="Manson Mcguire A."/>
            <person name="Clock S."/>
            <person name="Crupain M."/>
            <person name="Rangan U."/>
            <person name="Young S."/>
            <person name="Abouelleil A."/>
            <person name="Cao P."/>
            <person name="Chapman S.B."/>
            <person name="Griggs A."/>
            <person name="Priest M."/>
            <person name="Shea T."/>
            <person name="Wortman J."/>
            <person name="Nusbaum C."/>
            <person name="Birren B."/>
        </authorList>
    </citation>
    <scope>NUCLEOTIDE SEQUENCE [LARGE SCALE GENOMIC DNA]</scope>
    <source>
        <strain evidence="3 5">4EA1</strain>
    </source>
</reference>
<sequence length="172" mass="20145">MGDAEKKQLEIEKKQFSLKIMYFNRYLIIRYLTAGFFFMNLYWLIILLVSKSIFLIVPIGLIGLILPAVGEQIRLYRQHQNTVPRTKRYFKWQGIMNGLLCGLLFTPFYTSMFPFMVDNLYGKLGMIVFLGSGCLICALCHKRLESIQVNKDRQYQRIKTFEQAAYLGKESN</sequence>
<evidence type="ECO:0000313" key="5">
    <source>
        <dbReference type="Proteomes" id="UP000252797"/>
    </source>
</evidence>
<feature type="transmembrane region" description="Helical" evidence="1">
    <location>
        <begin position="121"/>
        <end position="141"/>
    </location>
</feature>
<dbReference type="STRING" id="53345.LIU_02605"/>
<dbReference type="EMBL" id="LEPB01000010">
    <property type="protein sequence ID" value="RCA09401.1"/>
    <property type="molecule type" value="Genomic_DNA"/>
</dbReference>
<protein>
    <submittedName>
        <fullName evidence="3">Uncharacterized protein</fullName>
    </submittedName>
</protein>
<dbReference type="Proteomes" id="UP000252797">
    <property type="component" value="Unassembled WGS sequence"/>
</dbReference>
<evidence type="ECO:0000256" key="1">
    <source>
        <dbReference type="SAM" id="Phobius"/>
    </source>
</evidence>
<evidence type="ECO:0000313" key="4">
    <source>
        <dbReference type="Proteomes" id="UP000220669"/>
    </source>
</evidence>
<feature type="transmembrane region" description="Helical" evidence="1">
    <location>
        <begin position="27"/>
        <end position="46"/>
    </location>
</feature>
<evidence type="ECO:0000313" key="2">
    <source>
        <dbReference type="EMBL" id="PEH45892.1"/>
    </source>
</evidence>
<organism evidence="3 5">
    <name type="scientific">Enterococcus durans</name>
    <dbReference type="NCBI Taxonomy" id="53345"/>
    <lineage>
        <taxon>Bacteria</taxon>
        <taxon>Bacillati</taxon>
        <taxon>Bacillota</taxon>
        <taxon>Bacilli</taxon>
        <taxon>Lactobacillales</taxon>
        <taxon>Enterococcaceae</taxon>
        <taxon>Enterococcus</taxon>
    </lineage>
</organism>
<comment type="caution">
    <text evidence="3">The sequence shown here is derived from an EMBL/GenBank/DDBJ whole genome shotgun (WGS) entry which is preliminary data.</text>
</comment>
<dbReference type="Proteomes" id="UP000220669">
    <property type="component" value="Unassembled WGS sequence"/>
</dbReference>
<feature type="transmembrane region" description="Helical" evidence="1">
    <location>
        <begin position="89"/>
        <end position="109"/>
    </location>
</feature>
<gene>
    <name evidence="2" type="ORF">CRM96_13165</name>
    <name evidence="3" type="ORF">EA71_03099</name>
</gene>
<dbReference type="AlphaFoldDB" id="A0A367C9Q9"/>
<dbReference type="KEGG" id="edu:LIU_02605"/>
<dbReference type="RefSeq" id="WP_005877962.1">
    <property type="nucleotide sequence ID" value="NZ_CABGIQ010000013.1"/>
</dbReference>
<name>A0A367C9Q9_9ENTE</name>
<proteinExistence type="predicted"/>
<reference evidence="2 4" key="2">
    <citation type="submission" date="2017-09" db="EMBL/GenBank/DDBJ databases">
        <title>FDA dAtabase for Regulatory Grade micrObial Sequences (FDA-ARGOS): Supporting development and validation of Infectious Disease Dx tests.</title>
        <authorList>
            <person name="Minogue T."/>
            <person name="Wolcott M."/>
            <person name="Wasieloski L."/>
            <person name="Aguilar W."/>
            <person name="Moore D."/>
            <person name="Tallon L.J."/>
            <person name="Sadzewicz L."/>
            <person name="Ott S."/>
            <person name="Zhao X."/>
            <person name="Nagaraj S."/>
            <person name="Vavikolanu K."/>
            <person name="Aluvathingal J."/>
            <person name="Nadendla S."/>
            <person name="Sichtig H."/>
        </authorList>
    </citation>
    <scope>NUCLEOTIDE SEQUENCE [LARGE SCALE GENOMIC DNA]</scope>
    <source>
        <strain evidence="2 4">FDAARGOS_396</strain>
    </source>
</reference>
<keyword evidence="1" id="KW-1133">Transmembrane helix</keyword>
<feature type="transmembrane region" description="Helical" evidence="1">
    <location>
        <begin position="52"/>
        <end position="69"/>
    </location>
</feature>